<reference evidence="6 7" key="1">
    <citation type="journal article" date="2019" name="Int. J. Syst. Evol. Microbiol.">
        <title>Lactobacillus salitolerans sp. nov., a novel lactic acid bacterium isolated from spent mushroom substrates.</title>
        <authorList>
            <person name="Tohno M."/>
            <person name="Tanizawa Y."/>
            <person name="Kojima Y."/>
            <person name="Sakamoto M."/>
            <person name="Nakamura Y."/>
            <person name="Ohkuma M."/>
            <person name="Kobayashi H."/>
        </authorList>
    </citation>
    <scope>NUCLEOTIDE SEQUENCE [LARGE SCALE GENOMIC DNA]</scope>
    <source>
        <strain evidence="6 7">YK43</strain>
    </source>
</reference>
<feature type="domain" description="Flagellin C-terminal" evidence="5">
    <location>
        <begin position="230"/>
        <end position="312"/>
    </location>
</feature>
<keyword evidence="6" id="KW-0969">Cilium</keyword>
<evidence type="ECO:0000259" key="5">
    <source>
        <dbReference type="Pfam" id="PF00700"/>
    </source>
</evidence>
<keyword evidence="7" id="KW-1185">Reference proteome</keyword>
<keyword evidence="6" id="KW-0966">Cell projection</keyword>
<dbReference type="Proteomes" id="UP000286848">
    <property type="component" value="Unassembled WGS sequence"/>
</dbReference>
<proteinExistence type="inferred from homology"/>
<sequence length="313" mass="34097">MRVSSKMEYSDFIRNLELSTNKVQKTMNQLSSLKEVNKASDNPLLVAKILDLNVSIAQNKTYGQTISDANQWSRTQDSALDSVSNLMLRVRDLIESSANAGTVTSDSLAANKREISESISGIVDALNTNFDGRYVFGGSQTQKAPFSLIKDADGNAVSIQYLGNTSDLTREISDGVDLDLATNGSHLMNSDGTSGVAADGSGGLTTFFSDLISTLDNGDPNGDLSTRFMKEVDDFAGNFTNYRAKVGSIENRLQSAADRNDTEKNSLAETLSNKQDVDVAQKYMEYQNQMLSYQSTLAMGTQIMQTTILDYLK</sequence>
<dbReference type="GO" id="GO:0009424">
    <property type="term" value="C:bacterial-type flagellum hook"/>
    <property type="evidence" value="ECO:0007669"/>
    <property type="project" value="InterPro"/>
</dbReference>
<feature type="domain" description="Flagellin N-terminal" evidence="4">
    <location>
        <begin position="3"/>
        <end position="141"/>
    </location>
</feature>
<dbReference type="EMBL" id="BFFP01000021">
    <property type="protein sequence ID" value="GBG94899.1"/>
    <property type="molecule type" value="Genomic_DNA"/>
</dbReference>
<dbReference type="GO" id="GO:0005198">
    <property type="term" value="F:structural molecule activity"/>
    <property type="evidence" value="ECO:0007669"/>
    <property type="project" value="InterPro"/>
</dbReference>
<dbReference type="NCBIfam" id="TIGR02550">
    <property type="entry name" value="flagell_flgL"/>
    <property type="match status" value="1"/>
</dbReference>
<comment type="subcellular location">
    <subcellularLocation>
        <location evidence="1">Bacterial flagellum</location>
    </subcellularLocation>
</comment>
<keyword evidence="3" id="KW-0975">Bacterial flagellum</keyword>
<dbReference type="PANTHER" id="PTHR42792:SF1">
    <property type="entry name" value="FLAGELLAR HOOK-ASSOCIATED PROTEIN 3"/>
    <property type="match status" value="1"/>
</dbReference>
<evidence type="ECO:0000256" key="1">
    <source>
        <dbReference type="ARBA" id="ARBA00004365"/>
    </source>
</evidence>
<dbReference type="Pfam" id="PF00669">
    <property type="entry name" value="Flagellin_N"/>
    <property type="match status" value="1"/>
</dbReference>
<dbReference type="Pfam" id="PF00700">
    <property type="entry name" value="Flagellin_C"/>
    <property type="match status" value="1"/>
</dbReference>
<dbReference type="InterPro" id="IPR013384">
    <property type="entry name" value="Flagell_FlgL"/>
</dbReference>
<accession>A0A401ITQ3</accession>
<dbReference type="GO" id="GO:0071973">
    <property type="term" value="P:bacterial-type flagellum-dependent cell motility"/>
    <property type="evidence" value="ECO:0007669"/>
    <property type="project" value="InterPro"/>
</dbReference>
<evidence type="ECO:0000313" key="6">
    <source>
        <dbReference type="EMBL" id="GBG94899.1"/>
    </source>
</evidence>
<evidence type="ECO:0000259" key="4">
    <source>
        <dbReference type="Pfam" id="PF00669"/>
    </source>
</evidence>
<dbReference type="OrthoDB" id="9758307at2"/>
<organism evidence="6 7">
    <name type="scientific">Ligilactobacillus salitolerans</name>
    <dbReference type="NCBI Taxonomy" id="1808352"/>
    <lineage>
        <taxon>Bacteria</taxon>
        <taxon>Bacillati</taxon>
        <taxon>Bacillota</taxon>
        <taxon>Bacilli</taxon>
        <taxon>Lactobacillales</taxon>
        <taxon>Lactobacillaceae</taxon>
        <taxon>Ligilactobacillus</taxon>
    </lineage>
</organism>
<dbReference type="Gene3D" id="1.20.1330.10">
    <property type="entry name" value="f41 fragment of flagellin, N-terminal domain"/>
    <property type="match status" value="1"/>
</dbReference>
<name>A0A401ITQ3_9LACO</name>
<dbReference type="SUPFAM" id="SSF64518">
    <property type="entry name" value="Phase 1 flagellin"/>
    <property type="match status" value="1"/>
</dbReference>
<dbReference type="InterPro" id="IPR046358">
    <property type="entry name" value="Flagellin_C"/>
</dbReference>
<evidence type="ECO:0000256" key="3">
    <source>
        <dbReference type="ARBA" id="ARBA00023143"/>
    </source>
</evidence>
<gene>
    <name evidence="6" type="ORF">LFYK43_13580</name>
</gene>
<comment type="similarity">
    <text evidence="2">Belongs to the bacterial flagellin family.</text>
</comment>
<dbReference type="RefSeq" id="WP_124976735.1">
    <property type="nucleotide sequence ID" value="NZ_BFFP01000021.1"/>
</dbReference>
<dbReference type="InterPro" id="IPR001029">
    <property type="entry name" value="Flagellin_N"/>
</dbReference>
<evidence type="ECO:0000256" key="2">
    <source>
        <dbReference type="ARBA" id="ARBA00005709"/>
    </source>
</evidence>
<keyword evidence="6" id="KW-0282">Flagellum</keyword>
<dbReference type="InterPro" id="IPR001492">
    <property type="entry name" value="Flagellin"/>
</dbReference>
<protein>
    <submittedName>
        <fullName evidence="6">Flagellar hook-associated protein FlgL</fullName>
    </submittedName>
</protein>
<comment type="caution">
    <text evidence="6">The sequence shown here is derived from an EMBL/GenBank/DDBJ whole genome shotgun (WGS) entry which is preliminary data.</text>
</comment>
<evidence type="ECO:0000313" key="7">
    <source>
        <dbReference type="Proteomes" id="UP000286848"/>
    </source>
</evidence>
<dbReference type="PANTHER" id="PTHR42792">
    <property type="entry name" value="FLAGELLIN"/>
    <property type="match status" value="1"/>
</dbReference>
<dbReference type="AlphaFoldDB" id="A0A401ITQ3"/>